<keyword evidence="7" id="KW-0238">DNA-binding</keyword>
<evidence type="ECO:0000256" key="6">
    <source>
        <dbReference type="ARBA" id="ARBA00023015"/>
    </source>
</evidence>
<dbReference type="Pfam" id="PF01475">
    <property type="entry name" value="FUR"/>
    <property type="match status" value="1"/>
</dbReference>
<dbReference type="Gene3D" id="3.30.1490.190">
    <property type="match status" value="1"/>
</dbReference>
<dbReference type="RefSeq" id="WP_380711460.1">
    <property type="nucleotide sequence ID" value="NZ_JBHUML010000002.1"/>
</dbReference>
<sequence length="144" mass="16735">MNVDQALSLLKEEGYKFTGKREQMLSVFAEEKRYLSAKEILAALQADYPNVSFDTVYRNLSLFEEMEILEVTELDGERRFRFHCSTDHHHHHLICLDCGKTKQVHACPMEWISGRNDEEFEVTGHKFEVYGYCAMCSDNKSVTS</sequence>
<comment type="similarity">
    <text evidence="2">Belongs to the Fur family.</text>
</comment>
<dbReference type="PANTHER" id="PTHR33202">
    <property type="entry name" value="ZINC UPTAKE REGULATION PROTEIN"/>
    <property type="match status" value="1"/>
</dbReference>
<keyword evidence="8" id="KW-0804">Transcription</keyword>
<comment type="subcellular location">
    <subcellularLocation>
        <location evidence="1">Cytoplasm</location>
    </subcellularLocation>
</comment>
<evidence type="ECO:0000256" key="8">
    <source>
        <dbReference type="ARBA" id="ARBA00023163"/>
    </source>
</evidence>
<evidence type="ECO:0000256" key="4">
    <source>
        <dbReference type="ARBA" id="ARBA00022491"/>
    </source>
</evidence>
<proteinExistence type="inferred from homology"/>
<comment type="caution">
    <text evidence="9">The sequence shown here is derived from an EMBL/GenBank/DDBJ whole genome shotgun (WGS) entry which is preliminary data.</text>
</comment>
<evidence type="ECO:0000256" key="7">
    <source>
        <dbReference type="ARBA" id="ARBA00023125"/>
    </source>
</evidence>
<keyword evidence="3" id="KW-0963">Cytoplasm</keyword>
<dbReference type="CDD" id="cd07153">
    <property type="entry name" value="Fur_like"/>
    <property type="match status" value="1"/>
</dbReference>
<name>A0ABW5SXV7_9BACI</name>
<keyword evidence="5" id="KW-0862">Zinc</keyword>
<keyword evidence="10" id="KW-1185">Reference proteome</keyword>
<dbReference type="Proteomes" id="UP001597520">
    <property type="component" value="Unassembled WGS sequence"/>
</dbReference>
<keyword evidence="6" id="KW-0805">Transcription regulation</keyword>
<dbReference type="EMBL" id="JBHUML010000002">
    <property type="protein sequence ID" value="MFD2704173.1"/>
    <property type="molecule type" value="Genomic_DNA"/>
</dbReference>
<dbReference type="PANTHER" id="PTHR33202:SF1">
    <property type="entry name" value="FERRIC UPTAKE REGULATION PROTEIN"/>
    <property type="match status" value="1"/>
</dbReference>
<evidence type="ECO:0000313" key="9">
    <source>
        <dbReference type="EMBL" id="MFD2704173.1"/>
    </source>
</evidence>
<evidence type="ECO:0000256" key="1">
    <source>
        <dbReference type="ARBA" id="ARBA00004496"/>
    </source>
</evidence>
<accession>A0ABW5SXV7</accession>
<dbReference type="SUPFAM" id="SSF46785">
    <property type="entry name" value="Winged helix' DNA-binding domain"/>
    <property type="match status" value="1"/>
</dbReference>
<evidence type="ECO:0000313" key="10">
    <source>
        <dbReference type="Proteomes" id="UP001597520"/>
    </source>
</evidence>
<dbReference type="Gene3D" id="1.10.10.10">
    <property type="entry name" value="Winged helix-like DNA-binding domain superfamily/Winged helix DNA-binding domain"/>
    <property type="match status" value="1"/>
</dbReference>
<organism evidence="9 10">
    <name type="scientific">Salibacterium lacus</name>
    <dbReference type="NCBI Taxonomy" id="1898109"/>
    <lineage>
        <taxon>Bacteria</taxon>
        <taxon>Bacillati</taxon>
        <taxon>Bacillota</taxon>
        <taxon>Bacilli</taxon>
        <taxon>Bacillales</taxon>
        <taxon>Bacillaceae</taxon>
    </lineage>
</organism>
<evidence type="ECO:0000256" key="5">
    <source>
        <dbReference type="ARBA" id="ARBA00022833"/>
    </source>
</evidence>
<evidence type="ECO:0000256" key="2">
    <source>
        <dbReference type="ARBA" id="ARBA00007957"/>
    </source>
</evidence>
<protein>
    <submittedName>
        <fullName evidence="9">Fur family transcriptional regulator</fullName>
    </submittedName>
</protein>
<evidence type="ECO:0000256" key="3">
    <source>
        <dbReference type="ARBA" id="ARBA00022490"/>
    </source>
</evidence>
<gene>
    <name evidence="9" type="ORF">ACFSUB_01735</name>
</gene>
<dbReference type="InterPro" id="IPR036388">
    <property type="entry name" value="WH-like_DNA-bd_sf"/>
</dbReference>
<dbReference type="InterPro" id="IPR002481">
    <property type="entry name" value="FUR"/>
</dbReference>
<reference evidence="10" key="1">
    <citation type="journal article" date="2019" name="Int. J. Syst. Evol. Microbiol.">
        <title>The Global Catalogue of Microorganisms (GCM) 10K type strain sequencing project: providing services to taxonomists for standard genome sequencing and annotation.</title>
        <authorList>
            <consortium name="The Broad Institute Genomics Platform"/>
            <consortium name="The Broad Institute Genome Sequencing Center for Infectious Disease"/>
            <person name="Wu L."/>
            <person name="Ma J."/>
        </authorList>
    </citation>
    <scope>NUCLEOTIDE SEQUENCE [LARGE SCALE GENOMIC DNA]</scope>
    <source>
        <strain evidence="10">KCTC 33792</strain>
    </source>
</reference>
<dbReference type="InterPro" id="IPR036390">
    <property type="entry name" value="WH_DNA-bd_sf"/>
</dbReference>
<dbReference type="InterPro" id="IPR043135">
    <property type="entry name" value="Fur_C"/>
</dbReference>
<keyword evidence="4" id="KW-0678">Repressor</keyword>